<keyword evidence="7 14" id="KW-1133">Transmembrane helix</keyword>
<evidence type="ECO:0000256" key="5">
    <source>
        <dbReference type="ARBA" id="ARBA00022729"/>
    </source>
</evidence>
<dbReference type="SUPFAM" id="SSF52058">
    <property type="entry name" value="L domain-like"/>
    <property type="match status" value="1"/>
</dbReference>
<dbReference type="GO" id="GO:0004252">
    <property type="term" value="F:serine-type endopeptidase activity"/>
    <property type="evidence" value="ECO:0007669"/>
    <property type="project" value="InterPro"/>
</dbReference>
<dbReference type="InterPro" id="IPR001314">
    <property type="entry name" value="Peptidase_S1A"/>
</dbReference>
<proteinExistence type="inferred from homology"/>
<dbReference type="InterPro" id="IPR035897">
    <property type="entry name" value="Toll_tir_struct_dom_sf"/>
</dbReference>
<keyword evidence="12" id="KW-0645">Protease</keyword>
<dbReference type="PRINTS" id="PR00722">
    <property type="entry name" value="CHYMOTRYPSIN"/>
</dbReference>
<dbReference type="PROSITE" id="PS50104">
    <property type="entry name" value="TIR"/>
    <property type="match status" value="2"/>
</dbReference>
<dbReference type="Pfam" id="PF01582">
    <property type="entry name" value="TIR"/>
    <property type="match status" value="1"/>
</dbReference>
<accession>A0A6J8A1U2</accession>
<dbReference type="GO" id="GO:0007165">
    <property type="term" value="P:signal transduction"/>
    <property type="evidence" value="ECO:0007669"/>
    <property type="project" value="InterPro"/>
</dbReference>
<dbReference type="InterPro" id="IPR001254">
    <property type="entry name" value="Trypsin_dom"/>
</dbReference>
<keyword evidence="5" id="KW-0732">Signal</keyword>
<dbReference type="InterPro" id="IPR033116">
    <property type="entry name" value="TRYPSIN_SER"/>
</dbReference>
<dbReference type="PROSITE" id="PS00135">
    <property type="entry name" value="TRYPSIN_SER"/>
    <property type="match status" value="1"/>
</dbReference>
<dbReference type="InterPro" id="IPR043504">
    <property type="entry name" value="Peptidase_S1_PA_chymotrypsin"/>
</dbReference>
<protein>
    <recommendedName>
        <fullName evidence="19">TIR domain-containing protein</fullName>
    </recommendedName>
</protein>
<evidence type="ECO:0000256" key="6">
    <source>
        <dbReference type="ARBA" id="ARBA00022737"/>
    </source>
</evidence>
<dbReference type="SMART" id="SM00020">
    <property type="entry name" value="Tryp_SPc"/>
    <property type="match status" value="1"/>
</dbReference>
<keyword evidence="10" id="KW-0675">Receptor</keyword>
<evidence type="ECO:0000256" key="2">
    <source>
        <dbReference type="ARBA" id="ARBA00009634"/>
    </source>
</evidence>
<dbReference type="InterPro" id="IPR009003">
    <property type="entry name" value="Peptidase_S1_PA"/>
</dbReference>
<reference evidence="17 18" key="1">
    <citation type="submission" date="2020-06" db="EMBL/GenBank/DDBJ databases">
        <authorList>
            <person name="Li R."/>
            <person name="Bekaert M."/>
        </authorList>
    </citation>
    <scope>NUCLEOTIDE SEQUENCE [LARGE SCALE GENOMIC DNA]</scope>
    <source>
        <strain evidence="18">wild</strain>
    </source>
</reference>
<evidence type="ECO:0000256" key="9">
    <source>
        <dbReference type="ARBA" id="ARBA00023157"/>
    </source>
</evidence>
<evidence type="ECO:0000256" key="4">
    <source>
        <dbReference type="ARBA" id="ARBA00022692"/>
    </source>
</evidence>
<dbReference type="SMART" id="SM00369">
    <property type="entry name" value="LRR_TYP"/>
    <property type="match status" value="7"/>
</dbReference>
<evidence type="ECO:0000256" key="3">
    <source>
        <dbReference type="ARBA" id="ARBA00022614"/>
    </source>
</evidence>
<keyword evidence="8 14" id="KW-0472">Membrane</keyword>
<evidence type="ECO:0000313" key="17">
    <source>
        <dbReference type="EMBL" id="CAC5359729.1"/>
    </source>
</evidence>
<evidence type="ECO:0000313" key="18">
    <source>
        <dbReference type="Proteomes" id="UP000507470"/>
    </source>
</evidence>
<dbReference type="PANTHER" id="PTHR24365:SF541">
    <property type="entry name" value="PROTEIN TOLL-RELATED"/>
    <property type="match status" value="1"/>
</dbReference>
<dbReference type="Gene3D" id="2.40.10.10">
    <property type="entry name" value="Trypsin-like serine proteases"/>
    <property type="match status" value="1"/>
</dbReference>
<sequence length="1213" mass="138463">MKGAFGHHRLETEDHYQFDAVVSCADSDRHFPKDEMVDYLEKQRNFRLCIHHRDFIAGCGIAENITNAIHNSRKVMKTSVVIIFLISLKSTLQYSSKCTSNNECRCIPLTDGLLADCSNLGLLRSPKFMENVISVNLSFNVLTSLPSNGILPAGLKYLDLSSNKISNFSQDGLPPFVSLRDLISLNLSNNEFPLDSYTYFPGVFKNLFDLQILDISNNSNENRSYFCPDEVFIDLRSLTNLNIDGVKNVSFGSKFSVLHNLTSLKVTGLAARGTIQKDMFQHLPFIRFLDLSSRTEWRNIEDFAVLVIEQGAFKNLSHLEVLDISYNRRLGLCGFRNVSYDLPFTSIQIFKAQYLTCERDGSSWLLTSDIKPLNETKLLELYIDGNNLDKAELTAKFYLPSSLRILSVTDNRWVVDEYAYYHTLLNLNSLTTFDASFQNKHQMSHSHNSIRCNHWQSLKPMECLCYRLQDKTIIDSQVKSITLKQEITTKNSKPITSCNNIFSDYTIAAIPPNVKTVVLENARIGYSIVPIFFANKSIRKLILRNNQLYSFNGPMCNLTNLEYLDLSGNRASEITPYVFGALPKLKVLLLDSNALGNSYIFQKYDSISILENQTNLVSLNMSSNRLSVLFRDFFRKSTSLKYVYLDHNLFVDWNVSVEHINDLELIDLSWNEILYLSQSGMGLLEKSFSTNITINLLNNPFQCSCDSAEFCQWITTYKSHFMSFDKYRCSYKGRYYPITDVNNILKKDCSSYVGLIVLSVVLIVTFIVVICSLLIYRFRWKIRYWYYVMKGAYGYHRLETEDHYQFDAFVSYADSDRHFPKDEMVDYLEKQRNFRLCIHHRDFIAGCGIAENITNAIHNSRKVVCVLSEDFLKSEWCLYEFNIALIERTVARQGQNMIIMLRLGRLHAKKIPSEIMYILKEDTYIEYPENEDDRGVTANGPRPARQNARKNSNRDSRIIGGSTSQAHQWPFIASIQYHDGYHFCGGVLIGQKWVLTAAHCTEGLNSNVLKHVTTKFLRNNDFRSGDFHVVLGEHIIGVNDNTEQTINVSVIHNNPFYNLQAPEHLFYLPYDLSLIELAQPAVLNGYVRTINLPNSCVGFDGQICKIIGWGRTTRARQTVTLQEGDVNVIPIDVCRNTWGTYVYYGSLCVFSWGTTACQGDSGGPLACLGTDGYTLAGISSWGDIDCGDYPSIYTQVAEHLGWIYDILDYHGSS</sequence>
<dbReference type="InterPro" id="IPR000483">
    <property type="entry name" value="Cys-rich_flank_reg_C"/>
</dbReference>
<comment type="subcellular location">
    <subcellularLocation>
        <location evidence="1">Membrane</location>
        <topology evidence="1">Single-pass type I membrane protein</topology>
    </subcellularLocation>
</comment>
<dbReference type="FunFam" id="2.40.10.10:FF:000166">
    <property type="entry name" value="Trypsin"/>
    <property type="match status" value="1"/>
</dbReference>
<feature type="domain" description="TIR" evidence="15">
    <location>
        <begin position="16"/>
        <end position="141"/>
    </location>
</feature>
<keyword evidence="9" id="KW-1015">Disulfide bond</keyword>
<keyword evidence="12" id="KW-0720">Serine protease</keyword>
<keyword evidence="12" id="KW-0378">Hydrolase</keyword>
<dbReference type="SMART" id="SM00082">
    <property type="entry name" value="LRRCT"/>
    <property type="match status" value="1"/>
</dbReference>
<evidence type="ECO:0000256" key="7">
    <source>
        <dbReference type="ARBA" id="ARBA00022989"/>
    </source>
</evidence>
<organism evidence="17 18">
    <name type="scientific">Mytilus coruscus</name>
    <name type="common">Sea mussel</name>
    <dbReference type="NCBI Taxonomy" id="42192"/>
    <lineage>
        <taxon>Eukaryota</taxon>
        <taxon>Metazoa</taxon>
        <taxon>Spiralia</taxon>
        <taxon>Lophotrochozoa</taxon>
        <taxon>Mollusca</taxon>
        <taxon>Bivalvia</taxon>
        <taxon>Autobranchia</taxon>
        <taxon>Pteriomorphia</taxon>
        <taxon>Mytilida</taxon>
        <taxon>Mytiloidea</taxon>
        <taxon>Mytilidae</taxon>
        <taxon>Mytilinae</taxon>
        <taxon>Mytilus</taxon>
    </lineage>
</organism>
<keyword evidence="11" id="KW-0325">Glycoprotein</keyword>
<dbReference type="GO" id="GO:0005886">
    <property type="term" value="C:plasma membrane"/>
    <property type="evidence" value="ECO:0007669"/>
    <property type="project" value="TreeGrafter"/>
</dbReference>
<dbReference type="Gene3D" id="3.40.50.10140">
    <property type="entry name" value="Toll/interleukin-1 receptor homology (TIR) domain"/>
    <property type="match status" value="2"/>
</dbReference>
<dbReference type="InterPro" id="IPR000157">
    <property type="entry name" value="TIR_dom"/>
</dbReference>
<keyword evidence="6" id="KW-0677">Repeat</keyword>
<dbReference type="Gene3D" id="3.80.10.10">
    <property type="entry name" value="Ribonuclease Inhibitor"/>
    <property type="match status" value="4"/>
</dbReference>
<evidence type="ECO:0000256" key="11">
    <source>
        <dbReference type="ARBA" id="ARBA00023180"/>
    </source>
</evidence>
<evidence type="ECO:0000256" key="1">
    <source>
        <dbReference type="ARBA" id="ARBA00004479"/>
    </source>
</evidence>
<evidence type="ECO:0000259" key="16">
    <source>
        <dbReference type="PROSITE" id="PS50240"/>
    </source>
</evidence>
<evidence type="ECO:0000256" key="14">
    <source>
        <dbReference type="SAM" id="Phobius"/>
    </source>
</evidence>
<dbReference type="PROSITE" id="PS00134">
    <property type="entry name" value="TRYPSIN_HIS"/>
    <property type="match status" value="1"/>
</dbReference>
<keyword evidence="18" id="KW-1185">Reference proteome</keyword>
<dbReference type="SUPFAM" id="SSF52200">
    <property type="entry name" value="Toll/Interleukin receptor TIR domain"/>
    <property type="match status" value="2"/>
</dbReference>
<dbReference type="GO" id="GO:0038023">
    <property type="term" value="F:signaling receptor activity"/>
    <property type="evidence" value="ECO:0007669"/>
    <property type="project" value="TreeGrafter"/>
</dbReference>
<dbReference type="Proteomes" id="UP000507470">
    <property type="component" value="Unassembled WGS sequence"/>
</dbReference>
<gene>
    <name evidence="17" type="ORF">MCOR_2474</name>
</gene>
<evidence type="ECO:0000259" key="15">
    <source>
        <dbReference type="PROSITE" id="PS50104"/>
    </source>
</evidence>
<dbReference type="AlphaFoldDB" id="A0A6J8A1U2"/>
<dbReference type="SMART" id="SM00255">
    <property type="entry name" value="TIR"/>
    <property type="match status" value="1"/>
</dbReference>
<evidence type="ECO:0000256" key="10">
    <source>
        <dbReference type="ARBA" id="ARBA00023170"/>
    </source>
</evidence>
<dbReference type="CDD" id="cd00190">
    <property type="entry name" value="Tryp_SPc"/>
    <property type="match status" value="1"/>
</dbReference>
<feature type="domain" description="TIR" evidence="15">
    <location>
        <begin position="804"/>
        <end position="945"/>
    </location>
</feature>
<dbReference type="OrthoDB" id="6060773at2759"/>
<dbReference type="SUPFAM" id="SSF50494">
    <property type="entry name" value="Trypsin-like serine proteases"/>
    <property type="match status" value="1"/>
</dbReference>
<dbReference type="InterPro" id="IPR032675">
    <property type="entry name" value="LRR_dom_sf"/>
</dbReference>
<feature type="transmembrane region" description="Helical" evidence="14">
    <location>
        <begin position="752"/>
        <end position="776"/>
    </location>
</feature>
<dbReference type="Pfam" id="PF00089">
    <property type="entry name" value="Trypsin"/>
    <property type="match status" value="1"/>
</dbReference>
<evidence type="ECO:0008006" key="19">
    <source>
        <dbReference type="Google" id="ProtNLM"/>
    </source>
</evidence>
<dbReference type="InterPro" id="IPR001611">
    <property type="entry name" value="Leu-rich_rpt"/>
</dbReference>
<keyword evidence="3" id="KW-0433">Leucine-rich repeat</keyword>
<evidence type="ECO:0000256" key="12">
    <source>
        <dbReference type="RuleBase" id="RU363034"/>
    </source>
</evidence>
<feature type="region of interest" description="Disordered" evidence="13">
    <location>
        <begin position="931"/>
        <end position="961"/>
    </location>
</feature>
<dbReference type="PROSITE" id="PS50240">
    <property type="entry name" value="TRYPSIN_DOM"/>
    <property type="match status" value="1"/>
</dbReference>
<keyword evidence="4 14" id="KW-0812">Transmembrane</keyword>
<dbReference type="PROSITE" id="PS51450">
    <property type="entry name" value="LRR"/>
    <property type="match status" value="2"/>
</dbReference>
<dbReference type="SUPFAM" id="SSF52047">
    <property type="entry name" value="RNI-like"/>
    <property type="match status" value="1"/>
</dbReference>
<name>A0A6J8A1U2_MYTCO</name>
<dbReference type="InterPro" id="IPR018114">
    <property type="entry name" value="TRYPSIN_HIS"/>
</dbReference>
<dbReference type="Pfam" id="PF13855">
    <property type="entry name" value="LRR_8"/>
    <property type="match status" value="1"/>
</dbReference>
<feature type="domain" description="Peptidase S1" evidence="16">
    <location>
        <begin position="958"/>
        <end position="1208"/>
    </location>
</feature>
<dbReference type="GO" id="GO:0006508">
    <property type="term" value="P:proteolysis"/>
    <property type="evidence" value="ECO:0007669"/>
    <property type="project" value="UniProtKB-KW"/>
</dbReference>
<dbReference type="PANTHER" id="PTHR24365">
    <property type="entry name" value="TOLL-LIKE RECEPTOR"/>
    <property type="match status" value="1"/>
</dbReference>
<evidence type="ECO:0000256" key="8">
    <source>
        <dbReference type="ARBA" id="ARBA00023136"/>
    </source>
</evidence>
<comment type="similarity">
    <text evidence="2">Belongs to the Toll-like receptor family.</text>
</comment>
<dbReference type="InterPro" id="IPR003591">
    <property type="entry name" value="Leu-rich_rpt_typical-subtyp"/>
</dbReference>
<dbReference type="EMBL" id="CACVKT020000520">
    <property type="protein sequence ID" value="CAC5359729.1"/>
    <property type="molecule type" value="Genomic_DNA"/>
</dbReference>
<evidence type="ECO:0000256" key="13">
    <source>
        <dbReference type="SAM" id="MobiDB-lite"/>
    </source>
</evidence>